<dbReference type="InterPro" id="IPR042945">
    <property type="entry name" value="LBH_dom_prot"/>
</dbReference>
<dbReference type="InterPro" id="IPR038990">
    <property type="entry name" value="LBH_dom"/>
</dbReference>
<protein>
    <submittedName>
        <fullName evidence="4">LBH domain-containing protein 1</fullName>
    </submittedName>
</protein>
<gene>
    <name evidence="4" type="primary">LBHD1</name>
</gene>
<dbReference type="PANTHER" id="PTHR14987:SF1">
    <property type="entry name" value="LBH DOMAIN-CONTAINING PROTEIN 1"/>
    <property type="match status" value="1"/>
</dbReference>
<name>A0A6P5IZI8_PHACI</name>
<dbReference type="GO" id="GO:0005634">
    <property type="term" value="C:nucleus"/>
    <property type="evidence" value="ECO:0007669"/>
    <property type="project" value="TreeGrafter"/>
</dbReference>
<dbReference type="KEGG" id="pcw:110195521"/>
<reference evidence="4" key="1">
    <citation type="submission" date="2025-08" db="UniProtKB">
        <authorList>
            <consortium name="RefSeq"/>
        </authorList>
    </citation>
    <scope>IDENTIFICATION</scope>
    <source>
        <tissue evidence="4">Spleen</tissue>
    </source>
</reference>
<evidence type="ECO:0000313" key="3">
    <source>
        <dbReference type="Proteomes" id="UP000515140"/>
    </source>
</evidence>
<dbReference type="Proteomes" id="UP000515140">
    <property type="component" value="Unplaced"/>
</dbReference>
<feature type="region of interest" description="Disordered" evidence="1">
    <location>
        <begin position="1"/>
        <end position="68"/>
    </location>
</feature>
<feature type="region of interest" description="Disordered" evidence="1">
    <location>
        <begin position="81"/>
        <end position="139"/>
    </location>
</feature>
<evidence type="ECO:0000256" key="1">
    <source>
        <dbReference type="SAM" id="MobiDB-lite"/>
    </source>
</evidence>
<keyword evidence="3" id="KW-1185">Reference proteome</keyword>
<dbReference type="GO" id="GO:0045893">
    <property type="term" value="P:positive regulation of DNA-templated transcription"/>
    <property type="evidence" value="ECO:0007669"/>
    <property type="project" value="TreeGrafter"/>
</dbReference>
<feature type="domain" description="LBH" evidence="2">
    <location>
        <begin position="1"/>
        <end position="95"/>
    </location>
</feature>
<dbReference type="Pfam" id="PF15317">
    <property type="entry name" value="Lbh"/>
    <property type="match status" value="1"/>
</dbReference>
<dbReference type="RefSeq" id="XP_020823994.1">
    <property type="nucleotide sequence ID" value="XM_020968335.1"/>
</dbReference>
<dbReference type="InParanoid" id="A0A6P5IZI8"/>
<feature type="compositionally biased region" description="Low complexity" evidence="1">
    <location>
        <begin position="130"/>
        <end position="139"/>
    </location>
</feature>
<evidence type="ECO:0000313" key="4">
    <source>
        <dbReference type="RefSeq" id="XP_020823994.1"/>
    </source>
</evidence>
<dbReference type="CTD" id="79081"/>
<feature type="compositionally biased region" description="Acidic residues" evidence="1">
    <location>
        <begin position="81"/>
        <end position="97"/>
    </location>
</feature>
<dbReference type="PANTHER" id="PTHR14987">
    <property type="entry name" value="PROTEIN LBH-RELATED"/>
    <property type="match status" value="1"/>
</dbReference>
<accession>A0A6P5IZI8</accession>
<dbReference type="GeneID" id="110195521"/>
<proteinExistence type="predicted"/>
<sequence length="139" mass="15938">MAFLPRSSEEEEEVSWPSTSPGSPWKPDPLNQVKDLWDDQDIQVSSQKPHPPSITVEATDTNEVESGELRWPPEELLLSDSEEEEDEAFFQDQDEESGWAWCPLDPRSSLRTLNPGSDWEQEEEEETWGESETSWISGE</sequence>
<evidence type="ECO:0000259" key="2">
    <source>
        <dbReference type="Pfam" id="PF15317"/>
    </source>
</evidence>
<feature type="compositionally biased region" description="Acidic residues" evidence="1">
    <location>
        <begin position="119"/>
        <end position="129"/>
    </location>
</feature>
<dbReference type="AlphaFoldDB" id="A0A6P5IZI8"/>
<organism evidence="3 4">
    <name type="scientific">Phascolarctos cinereus</name>
    <name type="common">Koala</name>
    <dbReference type="NCBI Taxonomy" id="38626"/>
    <lineage>
        <taxon>Eukaryota</taxon>
        <taxon>Metazoa</taxon>
        <taxon>Chordata</taxon>
        <taxon>Craniata</taxon>
        <taxon>Vertebrata</taxon>
        <taxon>Euteleostomi</taxon>
        <taxon>Mammalia</taxon>
        <taxon>Metatheria</taxon>
        <taxon>Diprotodontia</taxon>
        <taxon>Phascolarctidae</taxon>
        <taxon>Phascolarctos</taxon>
    </lineage>
</organism>